<dbReference type="STRING" id="1330018.A0A167P8D1"/>
<feature type="compositionally biased region" description="Acidic residues" evidence="2">
    <location>
        <begin position="554"/>
        <end position="564"/>
    </location>
</feature>
<evidence type="ECO:0000259" key="3">
    <source>
        <dbReference type="Pfam" id="PF07814"/>
    </source>
</evidence>
<feature type="region of interest" description="Disordered" evidence="2">
    <location>
        <begin position="545"/>
        <end position="574"/>
    </location>
</feature>
<proteinExistence type="inferred from homology"/>
<dbReference type="Gene3D" id="1.25.10.10">
    <property type="entry name" value="Leucine-rich Repeat Variant"/>
    <property type="match status" value="1"/>
</dbReference>
<dbReference type="EMBL" id="KV417275">
    <property type="protein sequence ID" value="KZO98519.1"/>
    <property type="molecule type" value="Genomic_DNA"/>
</dbReference>
<reference evidence="4 5" key="1">
    <citation type="journal article" date="2016" name="Mol. Biol. Evol.">
        <title>Comparative Genomics of Early-Diverging Mushroom-Forming Fungi Provides Insights into the Origins of Lignocellulose Decay Capabilities.</title>
        <authorList>
            <person name="Nagy L.G."/>
            <person name="Riley R."/>
            <person name="Tritt A."/>
            <person name="Adam C."/>
            <person name="Daum C."/>
            <person name="Floudas D."/>
            <person name="Sun H."/>
            <person name="Yadav J.S."/>
            <person name="Pangilinan J."/>
            <person name="Larsson K.H."/>
            <person name="Matsuura K."/>
            <person name="Barry K."/>
            <person name="Labutti K."/>
            <person name="Kuo R."/>
            <person name="Ohm R.A."/>
            <person name="Bhattacharya S.S."/>
            <person name="Shirouzu T."/>
            <person name="Yoshinaga Y."/>
            <person name="Martin F.M."/>
            <person name="Grigoriev I.V."/>
            <person name="Hibbett D.S."/>
        </authorList>
    </citation>
    <scope>NUCLEOTIDE SEQUENCE [LARGE SCALE GENOMIC DNA]</scope>
    <source>
        <strain evidence="4 5">TUFC12733</strain>
    </source>
</reference>
<dbReference type="Proteomes" id="UP000076738">
    <property type="component" value="Unassembled WGS sequence"/>
</dbReference>
<evidence type="ECO:0000313" key="5">
    <source>
        <dbReference type="Proteomes" id="UP000076738"/>
    </source>
</evidence>
<gene>
    <name evidence="4" type="ORF">CALVIDRAFT_561976</name>
</gene>
<dbReference type="OrthoDB" id="78088at2759"/>
<dbReference type="InterPro" id="IPR011989">
    <property type="entry name" value="ARM-like"/>
</dbReference>
<evidence type="ECO:0000256" key="2">
    <source>
        <dbReference type="SAM" id="MobiDB-lite"/>
    </source>
</evidence>
<dbReference type="AlphaFoldDB" id="A0A167P8D1"/>
<evidence type="ECO:0000313" key="4">
    <source>
        <dbReference type="EMBL" id="KZO98519.1"/>
    </source>
</evidence>
<dbReference type="Pfam" id="PF07814">
    <property type="entry name" value="WAPL"/>
    <property type="match status" value="1"/>
</dbReference>
<organism evidence="4 5">
    <name type="scientific">Calocera viscosa (strain TUFC12733)</name>
    <dbReference type="NCBI Taxonomy" id="1330018"/>
    <lineage>
        <taxon>Eukaryota</taxon>
        <taxon>Fungi</taxon>
        <taxon>Dikarya</taxon>
        <taxon>Basidiomycota</taxon>
        <taxon>Agaricomycotina</taxon>
        <taxon>Dacrymycetes</taxon>
        <taxon>Dacrymycetales</taxon>
        <taxon>Dacrymycetaceae</taxon>
        <taxon>Calocera</taxon>
    </lineage>
</organism>
<feature type="domain" description="Wings apart-like protein C-terminal" evidence="3">
    <location>
        <begin position="58"/>
        <end position="421"/>
    </location>
</feature>
<accession>A0A167P8D1</accession>
<sequence>MDVDAMMADLDAPSIPQSLGFDDFGMGEVTESYAEKAARWGIEDDRADAGLQDPADLRSISFQRSKGENRRFADEVGFLLEGLKAGQALAIRRSSALQFVEKMLDNDFIRKLRAVDGIGRSWDALRQAGAGDGDHVLDGTLFLYIALITKDARNAESLLSAMDDVVSVAVHGLETRIEDDTLAGARVPKGERGLMGTLKTLLAKAELDVEDAKPSTRHLISSSLKALASLTPTPLTLPILAPIIASLLQELRPFTRRLVAFADGKPLLPHEDDDDENGATSVDLVHADNCLQVLERFTLRGNNDDYSSEAMDIVREHVDELSEHLLSLCIGCRVLMGTDEKWAASARGCLISSLRVLVNLSSGEIRWCHAILSQPAALPGAIRLIVQSDQEAMKASAIGGRESAHDVLCLGLALLTNLVEQVPEARASVRETLYNVSCAEGPECTYSCHCSKRVSALRCLVGLYVRKTEEAERYAAESEEREGAESAFVAGHCSVLLSILALNNSANFKMIVKALPGKDKRDKVDRLLTAVRDFTDAQKVAKEAFSAKSRANEAEDTDEGDEEEPLRADHVNPVEVDWKADKTKTVVAQIIQMLEELRDAA</sequence>
<dbReference type="InterPro" id="IPR022771">
    <property type="entry name" value="WAPL_C"/>
</dbReference>
<dbReference type="PANTHER" id="PTHR22100">
    <property type="entry name" value="WINGS APART-LIKE PROTEIN HOMOLOG"/>
    <property type="match status" value="1"/>
</dbReference>
<name>A0A167P8D1_CALVF</name>
<comment type="similarity">
    <text evidence="1">Belongs to the WAPL family.</text>
</comment>
<keyword evidence="5" id="KW-1185">Reference proteome</keyword>
<protein>
    <recommendedName>
        <fullName evidence="3">Wings apart-like protein C-terminal domain-containing protein</fullName>
    </recommendedName>
</protein>
<dbReference type="InterPro" id="IPR039874">
    <property type="entry name" value="WAPL"/>
</dbReference>
<feature type="compositionally biased region" description="Basic and acidic residues" evidence="2">
    <location>
        <begin position="565"/>
        <end position="574"/>
    </location>
</feature>
<evidence type="ECO:0000256" key="1">
    <source>
        <dbReference type="ARBA" id="ARBA00006854"/>
    </source>
</evidence>
<dbReference type="PANTHER" id="PTHR22100:SF13">
    <property type="entry name" value="WINGS APART-LIKE PROTEIN HOMOLOG"/>
    <property type="match status" value="1"/>
</dbReference>